<dbReference type="SMART" id="SM00346">
    <property type="entry name" value="HTH_ICLR"/>
    <property type="match status" value="1"/>
</dbReference>
<dbReference type="PANTHER" id="PTHR30136">
    <property type="entry name" value="HELIX-TURN-HELIX TRANSCRIPTIONAL REGULATOR, ICLR FAMILY"/>
    <property type="match status" value="1"/>
</dbReference>
<keyword evidence="3" id="KW-0804">Transcription</keyword>
<dbReference type="GO" id="GO:0003677">
    <property type="term" value="F:DNA binding"/>
    <property type="evidence" value="ECO:0007669"/>
    <property type="project" value="UniProtKB-KW"/>
</dbReference>
<organism evidence="6 7">
    <name type="scientific">Candidatus Thermofonsia Clade 1 bacterium</name>
    <dbReference type="NCBI Taxonomy" id="2364210"/>
    <lineage>
        <taxon>Bacteria</taxon>
        <taxon>Bacillati</taxon>
        <taxon>Chloroflexota</taxon>
        <taxon>Candidatus Thermofontia</taxon>
        <taxon>Candidatus Thermofonsia Clade 1</taxon>
    </lineage>
</organism>
<dbReference type="InterPro" id="IPR005471">
    <property type="entry name" value="Tscrpt_reg_IclR_N"/>
</dbReference>
<keyword evidence="2" id="KW-0238">DNA-binding</keyword>
<evidence type="ECO:0000313" key="7">
    <source>
        <dbReference type="Proteomes" id="UP000228921"/>
    </source>
</evidence>
<dbReference type="SUPFAM" id="SSF55781">
    <property type="entry name" value="GAF domain-like"/>
    <property type="match status" value="1"/>
</dbReference>
<evidence type="ECO:0000259" key="5">
    <source>
        <dbReference type="PROSITE" id="PS51078"/>
    </source>
</evidence>
<keyword evidence="1" id="KW-0805">Transcription regulation</keyword>
<reference evidence="6 7" key="1">
    <citation type="submission" date="2017-11" db="EMBL/GenBank/DDBJ databases">
        <title>Evolution of Phototrophy in the Chloroflexi Phylum Driven by Horizontal Gene Transfer.</title>
        <authorList>
            <person name="Ward L.M."/>
            <person name="Hemp J."/>
            <person name="Shih P.M."/>
            <person name="Mcglynn S.E."/>
            <person name="Fischer W."/>
        </authorList>
    </citation>
    <scope>NUCLEOTIDE SEQUENCE [LARGE SCALE GENOMIC DNA]</scope>
    <source>
        <strain evidence="6">CP2_2F</strain>
    </source>
</reference>
<evidence type="ECO:0000256" key="2">
    <source>
        <dbReference type="ARBA" id="ARBA00023125"/>
    </source>
</evidence>
<name>A0A2M8P152_9CHLR</name>
<evidence type="ECO:0008006" key="8">
    <source>
        <dbReference type="Google" id="ProtNLM"/>
    </source>
</evidence>
<dbReference type="Proteomes" id="UP000228921">
    <property type="component" value="Unassembled WGS sequence"/>
</dbReference>
<dbReference type="PROSITE" id="PS51077">
    <property type="entry name" value="HTH_ICLR"/>
    <property type="match status" value="1"/>
</dbReference>
<sequence length="263" mass="28988">MRSDARKVTVIPALEKALDILEFLASEGKPMTVKEIAQALSIPMVTAYRTVNYLCSRGYLCEGRGGYMLGDQISRLARQMDRQADWVAEASAILRRLALQSEQTAQLGILRGFGVTYIDQRMPPHPVSIIAALRTILPINVSASGKVLVANLPPEEREYFLQHAQLPAQTENSLTDLNEFRAELDRVREQGYALDFEEYARGIGCVAAPIRDANGHAVAAVGITGHIADYLDSERLARLISYVQQAAQEISTLVQERGASFTL</sequence>
<accession>A0A2M8P152</accession>
<dbReference type="PROSITE" id="PS51078">
    <property type="entry name" value="ICLR_ED"/>
    <property type="match status" value="1"/>
</dbReference>
<dbReference type="AlphaFoldDB" id="A0A2M8P152"/>
<dbReference type="Pfam" id="PF09339">
    <property type="entry name" value="HTH_IclR"/>
    <property type="match status" value="1"/>
</dbReference>
<dbReference type="GO" id="GO:0003700">
    <property type="term" value="F:DNA-binding transcription factor activity"/>
    <property type="evidence" value="ECO:0007669"/>
    <property type="project" value="TreeGrafter"/>
</dbReference>
<dbReference type="InterPro" id="IPR036388">
    <property type="entry name" value="WH-like_DNA-bd_sf"/>
</dbReference>
<dbReference type="Gene3D" id="1.10.10.10">
    <property type="entry name" value="Winged helix-like DNA-binding domain superfamily/Winged helix DNA-binding domain"/>
    <property type="match status" value="1"/>
</dbReference>
<evidence type="ECO:0000256" key="3">
    <source>
        <dbReference type="ARBA" id="ARBA00023163"/>
    </source>
</evidence>
<dbReference type="GO" id="GO:0045892">
    <property type="term" value="P:negative regulation of DNA-templated transcription"/>
    <property type="evidence" value="ECO:0007669"/>
    <property type="project" value="TreeGrafter"/>
</dbReference>
<feature type="domain" description="IclR-ED" evidence="5">
    <location>
        <begin position="72"/>
        <end position="256"/>
    </location>
</feature>
<comment type="caution">
    <text evidence="6">The sequence shown here is derived from an EMBL/GenBank/DDBJ whole genome shotgun (WGS) entry which is preliminary data.</text>
</comment>
<dbReference type="Pfam" id="PF01614">
    <property type="entry name" value="IclR_C"/>
    <property type="match status" value="1"/>
</dbReference>
<feature type="domain" description="HTH iclR-type" evidence="4">
    <location>
        <begin position="11"/>
        <end position="71"/>
    </location>
</feature>
<dbReference type="EMBL" id="PGTK01000004">
    <property type="protein sequence ID" value="PJF31278.1"/>
    <property type="molecule type" value="Genomic_DNA"/>
</dbReference>
<dbReference type="Gene3D" id="3.30.450.40">
    <property type="match status" value="1"/>
</dbReference>
<evidence type="ECO:0000256" key="1">
    <source>
        <dbReference type="ARBA" id="ARBA00023015"/>
    </source>
</evidence>
<dbReference type="InterPro" id="IPR050707">
    <property type="entry name" value="HTH_MetabolicPath_Reg"/>
</dbReference>
<dbReference type="InterPro" id="IPR029016">
    <property type="entry name" value="GAF-like_dom_sf"/>
</dbReference>
<evidence type="ECO:0000313" key="6">
    <source>
        <dbReference type="EMBL" id="PJF31278.1"/>
    </source>
</evidence>
<proteinExistence type="predicted"/>
<evidence type="ECO:0000259" key="4">
    <source>
        <dbReference type="PROSITE" id="PS51077"/>
    </source>
</evidence>
<dbReference type="SUPFAM" id="SSF46785">
    <property type="entry name" value="Winged helix' DNA-binding domain"/>
    <property type="match status" value="1"/>
</dbReference>
<gene>
    <name evidence="6" type="ORF">CUN51_05275</name>
</gene>
<dbReference type="InterPro" id="IPR014757">
    <property type="entry name" value="Tscrpt_reg_IclR_C"/>
</dbReference>
<dbReference type="InterPro" id="IPR036390">
    <property type="entry name" value="WH_DNA-bd_sf"/>
</dbReference>
<protein>
    <recommendedName>
        <fullName evidence="8">IclR family transcriptional regulator</fullName>
    </recommendedName>
</protein>
<dbReference type="PANTHER" id="PTHR30136:SF24">
    <property type="entry name" value="HTH-TYPE TRANSCRIPTIONAL REPRESSOR ALLR"/>
    <property type="match status" value="1"/>
</dbReference>